<dbReference type="PROSITE" id="PS00107">
    <property type="entry name" value="PROTEIN_KINASE_ATP"/>
    <property type="match status" value="1"/>
</dbReference>
<evidence type="ECO:0000256" key="12">
    <source>
        <dbReference type="SAM" id="MobiDB-lite"/>
    </source>
</evidence>
<dbReference type="Gene3D" id="1.10.510.10">
    <property type="entry name" value="Transferase(Phosphotransferase) domain 1"/>
    <property type="match status" value="1"/>
</dbReference>
<dbReference type="PANTHER" id="PTHR22984">
    <property type="entry name" value="SERINE/THREONINE-PROTEIN KINASE PIM"/>
    <property type="match status" value="1"/>
</dbReference>
<feature type="compositionally biased region" description="Basic and acidic residues" evidence="12">
    <location>
        <begin position="69"/>
        <end position="93"/>
    </location>
</feature>
<reference evidence="14" key="1">
    <citation type="submission" date="2025-08" db="UniProtKB">
        <authorList>
            <consortium name="Ensembl"/>
        </authorList>
    </citation>
    <scope>IDENTIFICATION</scope>
</reference>
<sequence length="419" mass="46769">MMASTSTKTHKLLASGKYQENKIKITKPGNDVRAGPSKKKASPHRETPSKQHRGCESSSVKPCSPVLVDEVKERGLQRKVSTDLETPKERTRDGSQTNATTTNTSQPGQRKRKASADGGPPSKRQDSDIKQSSCTSSPSEGEPEYTLPEKNTSRADFEAKYQQLKKIGEGGFGAVYAGIRITDSLPVAIKYVRGPDLTLELSVFKIPLEVNLMQKVSGGPDSIGQSAAVSLLDWYYLDKEVIIVMERPDPCMDLLKYFGAHGYRLKENEAKSQVFMTQLVDSAIEMHRKGVFHRDLKFANILVDVSSSTPRVRIIDFGCGCFVQEKPYHSYSGTIGLAPPEWHMKQKYKAVPTTVWQLGALLHRMLHGCIFDTVSFIRSRLPINSELSQNCRDFLELCLAKNPKKRGTLMQLKLHPWLN</sequence>
<evidence type="ECO:0000256" key="10">
    <source>
        <dbReference type="PROSITE-ProRule" id="PRU10141"/>
    </source>
</evidence>
<feature type="region of interest" description="Disordered" evidence="12">
    <location>
        <begin position="1"/>
        <end position="153"/>
    </location>
</feature>
<evidence type="ECO:0000256" key="1">
    <source>
        <dbReference type="ARBA" id="ARBA00005505"/>
    </source>
</evidence>
<dbReference type="Proteomes" id="UP000694389">
    <property type="component" value="Unassembled WGS sequence"/>
</dbReference>
<feature type="compositionally biased region" description="Basic and acidic residues" evidence="12">
    <location>
        <begin position="43"/>
        <end position="55"/>
    </location>
</feature>
<evidence type="ECO:0000313" key="14">
    <source>
        <dbReference type="Ensembl" id="ENSDLAP00005065083.1"/>
    </source>
</evidence>
<evidence type="ECO:0000256" key="9">
    <source>
        <dbReference type="ARBA" id="ARBA00048679"/>
    </source>
</evidence>
<dbReference type="EC" id="2.7.11.1" evidence="2"/>
<evidence type="ECO:0000259" key="13">
    <source>
        <dbReference type="PROSITE" id="PS50011"/>
    </source>
</evidence>
<dbReference type="InterPro" id="IPR008271">
    <property type="entry name" value="Ser/Thr_kinase_AS"/>
</dbReference>
<protein>
    <recommendedName>
        <fullName evidence="2">non-specific serine/threonine protein kinase</fullName>
        <ecNumber evidence="2">2.7.11.1</ecNumber>
    </recommendedName>
</protein>
<dbReference type="GO" id="GO:0004674">
    <property type="term" value="F:protein serine/threonine kinase activity"/>
    <property type="evidence" value="ECO:0007669"/>
    <property type="project" value="UniProtKB-KW"/>
</dbReference>
<comment type="catalytic activity">
    <reaction evidence="9">
        <text>L-seryl-[protein] + ATP = O-phospho-L-seryl-[protein] + ADP + H(+)</text>
        <dbReference type="Rhea" id="RHEA:17989"/>
        <dbReference type="Rhea" id="RHEA-COMP:9863"/>
        <dbReference type="Rhea" id="RHEA-COMP:11604"/>
        <dbReference type="ChEBI" id="CHEBI:15378"/>
        <dbReference type="ChEBI" id="CHEBI:29999"/>
        <dbReference type="ChEBI" id="CHEBI:30616"/>
        <dbReference type="ChEBI" id="CHEBI:83421"/>
        <dbReference type="ChEBI" id="CHEBI:456216"/>
        <dbReference type="EC" id="2.7.11.1"/>
    </reaction>
</comment>
<keyword evidence="4" id="KW-0808">Transferase</keyword>
<evidence type="ECO:0000256" key="8">
    <source>
        <dbReference type="ARBA" id="ARBA00047899"/>
    </source>
</evidence>
<dbReference type="AlphaFoldDB" id="A0A8P4K3C6"/>
<dbReference type="PROSITE" id="PS50011">
    <property type="entry name" value="PROTEIN_KINASE_DOM"/>
    <property type="match status" value="1"/>
</dbReference>
<proteinExistence type="inferred from homology"/>
<dbReference type="PANTHER" id="PTHR22984:SF11">
    <property type="entry name" value="AURORA KINASE-RELATED"/>
    <property type="match status" value="1"/>
</dbReference>
<evidence type="ECO:0000256" key="3">
    <source>
        <dbReference type="ARBA" id="ARBA00022527"/>
    </source>
</evidence>
<keyword evidence="6" id="KW-0418">Kinase</keyword>
<dbReference type="SMART" id="SM00220">
    <property type="entry name" value="S_TKc"/>
    <property type="match status" value="1"/>
</dbReference>
<dbReference type="Pfam" id="PF00069">
    <property type="entry name" value="Pkinase"/>
    <property type="match status" value="1"/>
</dbReference>
<evidence type="ECO:0000313" key="15">
    <source>
        <dbReference type="Proteomes" id="UP000694389"/>
    </source>
</evidence>
<dbReference type="InterPro" id="IPR051138">
    <property type="entry name" value="PIM_Ser/Thr_kinase"/>
</dbReference>
<feature type="domain" description="Protein kinase" evidence="13">
    <location>
        <begin position="161"/>
        <end position="418"/>
    </location>
</feature>
<comment type="catalytic activity">
    <reaction evidence="8">
        <text>L-threonyl-[protein] + ATP = O-phospho-L-threonyl-[protein] + ADP + H(+)</text>
        <dbReference type="Rhea" id="RHEA:46608"/>
        <dbReference type="Rhea" id="RHEA-COMP:11060"/>
        <dbReference type="Rhea" id="RHEA-COMP:11605"/>
        <dbReference type="ChEBI" id="CHEBI:15378"/>
        <dbReference type="ChEBI" id="CHEBI:30013"/>
        <dbReference type="ChEBI" id="CHEBI:30616"/>
        <dbReference type="ChEBI" id="CHEBI:61977"/>
        <dbReference type="ChEBI" id="CHEBI:456216"/>
        <dbReference type="EC" id="2.7.11.1"/>
    </reaction>
</comment>
<evidence type="ECO:0000256" key="6">
    <source>
        <dbReference type="ARBA" id="ARBA00022777"/>
    </source>
</evidence>
<dbReference type="GO" id="GO:0043066">
    <property type="term" value="P:negative regulation of apoptotic process"/>
    <property type="evidence" value="ECO:0007669"/>
    <property type="project" value="TreeGrafter"/>
</dbReference>
<keyword evidence="5 10" id="KW-0547">Nucleotide-binding</keyword>
<keyword evidence="3 11" id="KW-0723">Serine/threonine-protein kinase</keyword>
<reference evidence="14" key="2">
    <citation type="submission" date="2025-09" db="UniProtKB">
        <authorList>
            <consortium name="Ensembl"/>
        </authorList>
    </citation>
    <scope>IDENTIFICATION</scope>
</reference>
<dbReference type="GO" id="GO:0005524">
    <property type="term" value="F:ATP binding"/>
    <property type="evidence" value="ECO:0007669"/>
    <property type="project" value="UniProtKB-UniRule"/>
</dbReference>
<comment type="similarity">
    <text evidence="1">Belongs to the protein kinase superfamily. CAMK Ser/Thr protein kinase family. PIM subfamily.</text>
</comment>
<dbReference type="InterPro" id="IPR000719">
    <property type="entry name" value="Prot_kinase_dom"/>
</dbReference>
<evidence type="ECO:0000256" key="5">
    <source>
        <dbReference type="ARBA" id="ARBA00022741"/>
    </source>
</evidence>
<name>A0A8P4K3C6_DICLA</name>
<dbReference type="PROSITE" id="PS00108">
    <property type="entry name" value="PROTEIN_KINASE_ST"/>
    <property type="match status" value="1"/>
</dbReference>
<keyword evidence="7 10" id="KW-0067">ATP-binding</keyword>
<dbReference type="InterPro" id="IPR017441">
    <property type="entry name" value="Protein_kinase_ATP_BS"/>
</dbReference>
<evidence type="ECO:0000256" key="4">
    <source>
        <dbReference type="ARBA" id="ARBA00022679"/>
    </source>
</evidence>
<dbReference type="GO" id="GO:0007346">
    <property type="term" value="P:regulation of mitotic cell cycle"/>
    <property type="evidence" value="ECO:0007669"/>
    <property type="project" value="TreeGrafter"/>
</dbReference>
<dbReference type="Ensembl" id="ENSDLAT00005079385.1">
    <property type="protein sequence ID" value="ENSDLAP00005065083.1"/>
    <property type="gene ID" value="ENSDLAG00005026676.1"/>
</dbReference>
<evidence type="ECO:0000256" key="7">
    <source>
        <dbReference type="ARBA" id="ARBA00022840"/>
    </source>
</evidence>
<dbReference type="InterPro" id="IPR011009">
    <property type="entry name" value="Kinase-like_dom_sf"/>
</dbReference>
<evidence type="ECO:0000256" key="2">
    <source>
        <dbReference type="ARBA" id="ARBA00012513"/>
    </source>
</evidence>
<evidence type="ECO:0000256" key="11">
    <source>
        <dbReference type="RuleBase" id="RU000304"/>
    </source>
</evidence>
<dbReference type="Gene3D" id="3.30.200.20">
    <property type="entry name" value="Phosphorylase Kinase, domain 1"/>
    <property type="match status" value="1"/>
</dbReference>
<organism evidence="14 15">
    <name type="scientific">Dicentrarchus labrax</name>
    <name type="common">European seabass</name>
    <name type="synonym">Morone labrax</name>
    <dbReference type="NCBI Taxonomy" id="13489"/>
    <lineage>
        <taxon>Eukaryota</taxon>
        <taxon>Metazoa</taxon>
        <taxon>Chordata</taxon>
        <taxon>Craniata</taxon>
        <taxon>Vertebrata</taxon>
        <taxon>Euteleostomi</taxon>
        <taxon>Actinopterygii</taxon>
        <taxon>Neopterygii</taxon>
        <taxon>Teleostei</taxon>
        <taxon>Neoteleostei</taxon>
        <taxon>Acanthomorphata</taxon>
        <taxon>Eupercaria</taxon>
        <taxon>Moronidae</taxon>
        <taxon>Dicentrarchus</taxon>
    </lineage>
</organism>
<keyword evidence="15" id="KW-1185">Reference proteome</keyword>
<dbReference type="SUPFAM" id="SSF56112">
    <property type="entry name" value="Protein kinase-like (PK-like)"/>
    <property type="match status" value="1"/>
</dbReference>
<feature type="binding site" evidence="10">
    <location>
        <position position="190"/>
    </location>
    <ligand>
        <name>ATP</name>
        <dbReference type="ChEBI" id="CHEBI:30616"/>
    </ligand>
</feature>
<accession>A0A8P4K3C6</accession>
<feature type="compositionally biased region" description="Low complexity" evidence="12">
    <location>
        <begin position="95"/>
        <end position="106"/>
    </location>
</feature>
<dbReference type="GeneTree" id="ENSGT00950000182996"/>
<dbReference type="GO" id="GO:0005737">
    <property type="term" value="C:cytoplasm"/>
    <property type="evidence" value="ECO:0007669"/>
    <property type="project" value="TreeGrafter"/>
</dbReference>
<feature type="compositionally biased region" description="Polar residues" evidence="12">
    <location>
        <begin position="130"/>
        <end position="139"/>
    </location>
</feature>